<accession>A0ABZ2ARF5</accession>
<name>A0ABZ2ARF5_9TREE</name>
<organism evidence="3 4">
    <name type="scientific">Cryptococcus decagattii</name>
    <dbReference type="NCBI Taxonomy" id="1859122"/>
    <lineage>
        <taxon>Eukaryota</taxon>
        <taxon>Fungi</taxon>
        <taxon>Dikarya</taxon>
        <taxon>Basidiomycota</taxon>
        <taxon>Agaricomycotina</taxon>
        <taxon>Tremellomycetes</taxon>
        <taxon>Tremellales</taxon>
        <taxon>Cryptococcaceae</taxon>
        <taxon>Cryptococcus</taxon>
        <taxon>Cryptococcus gattii species complex</taxon>
    </lineage>
</organism>
<dbReference type="SUPFAM" id="SSF56214">
    <property type="entry name" value="4'-phosphopantetheinyl transferase"/>
    <property type="match status" value="1"/>
</dbReference>
<keyword evidence="1" id="KW-0808">Transferase</keyword>
<protein>
    <recommendedName>
        <fullName evidence="2">4'-phosphopantetheinyl transferase domain-containing protein</fullName>
    </recommendedName>
</protein>
<proteinExistence type="predicted"/>
<gene>
    <name evidence="3" type="ORF">IAS62_002404</name>
</gene>
<dbReference type="Gene3D" id="3.90.470.20">
    <property type="entry name" value="4'-phosphopantetheinyl transferase domain"/>
    <property type="match status" value="1"/>
</dbReference>
<sequence>MLSGLGIDILSLTRFRDFVIRRGTEKVAKRICTPGELKRFNKLARGSVTRPLGPESVHSSKTQLEDKASVLGAEDILDRQVRFLSSRWCIKEAAYKSLSSLLPRPPSFKTFELVHSSTGQPRLDIITEAKEKYVLLSSLSHDAGVVVGVVIAMDKTFHLLRKDARWACSKKEIIESEGPVIHQEPDKCP</sequence>
<evidence type="ECO:0000256" key="1">
    <source>
        <dbReference type="ARBA" id="ARBA00022679"/>
    </source>
</evidence>
<evidence type="ECO:0000313" key="3">
    <source>
        <dbReference type="EMBL" id="WVO21100.1"/>
    </source>
</evidence>
<reference evidence="3 4" key="1">
    <citation type="submission" date="2024-01" db="EMBL/GenBank/DDBJ databases">
        <title>Comparative genomics of Cryptococcus and Kwoniella reveals pathogenesis evolution and contrasting modes of karyotype evolution via chromosome fusion or intercentromeric recombination.</title>
        <authorList>
            <person name="Coelho M.A."/>
            <person name="David-Palma M."/>
            <person name="Shea T."/>
            <person name="Bowers K."/>
            <person name="McGinley-Smith S."/>
            <person name="Mohammad A.W."/>
            <person name="Gnirke A."/>
            <person name="Yurkov A.M."/>
            <person name="Nowrousian M."/>
            <person name="Sun S."/>
            <person name="Cuomo C.A."/>
            <person name="Heitman J."/>
        </authorList>
    </citation>
    <scope>NUCLEOTIDE SEQUENCE [LARGE SCALE GENOMIC DNA]</scope>
    <source>
        <strain evidence="3 4">7685027</strain>
    </source>
</reference>
<evidence type="ECO:0000259" key="2">
    <source>
        <dbReference type="Pfam" id="PF01648"/>
    </source>
</evidence>
<dbReference type="GeneID" id="89989177"/>
<evidence type="ECO:0000313" key="4">
    <source>
        <dbReference type="Proteomes" id="UP001432216"/>
    </source>
</evidence>
<dbReference type="InterPro" id="IPR037143">
    <property type="entry name" value="4-PPantetheinyl_Trfase_dom_sf"/>
</dbReference>
<dbReference type="EMBL" id="CP143809">
    <property type="protein sequence ID" value="WVO21100.1"/>
    <property type="molecule type" value="Genomic_DNA"/>
</dbReference>
<keyword evidence="4" id="KW-1185">Reference proteome</keyword>
<dbReference type="Pfam" id="PF01648">
    <property type="entry name" value="ACPS"/>
    <property type="match status" value="1"/>
</dbReference>
<feature type="domain" description="4'-phosphopantetheinyl transferase" evidence="2">
    <location>
        <begin position="4"/>
        <end position="145"/>
    </location>
</feature>
<dbReference type="RefSeq" id="XP_064720339.1">
    <property type="nucleotide sequence ID" value="XM_064864267.1"/>
</dbReference>
<dbReference type="InterPro" id="IPR008278">
    <property type="entry name" value="4-PPantetheinyl_Trfase_dom"/>
</dbReference>
<dbReference type="Proteomes" id="UP001432216">
    <property type="component" value="Chromosome 4"/>
</dbReference>